<dbReference type="PANTHER" id="PTHR42909:SF1">
    <property type="entry name" value="CARBOHYDRATE KINASE PFKB DOMAIN-CONTAINING PROTEIN"/>
    <property type="match status" value="1"/>
</dbReference>
<dbReference type="GO" id="GO:0046872">
    <property type="term" value="F:metal ion binding"/>
    <property type="evidence" value="ECO:0007669"/>
    <property type="project" value="UniProtKB-KW"/>
</dbReference>
<keyword evidence="2 6" id="KW-0378">Hydrolase</keyword>
<reference evidence="7 8" key="1">
    <citation type="submission" date="2019-03" db="EMBL/GenBank/DDBJ databases">
        <title>Draft genome sequences of novel Actinobacteria.</title>
        <authorList>
            <person name="Sahin N."/>
            <person name="Ay H."/>
            <person name="Saygin H."/>
        </authorList>
    </citation>
    <scope>NUCLEOTIDE SEQUENCE [LARGE SCALE GENOMIC DNA]</scope>
    <source>
        <strain evidence="7 8">7K502</strain>
    </source>
</reference>
<sequence length="303" mass="31375">MSLPVVSDEVRRAVAEGRPVVALESTIITHGLPRPDNGEVARAAERQIREAGVVPATIGVVDGVATVGLTGAQLDRLAGDRAAAKASVRDLPVAAAKRRNAGTTVAATSFLAHRAGIRVFATGGLGGVHHGAATSFDESADLVTLAATPLVVVSAGVKSILDVAATLERLETLNIPVLGYRTSRFPGFYVADSGHEIEYSADTPEEVAAAVAARDELGLRSAVLVANPVPADEQLDPALHDRALAEAWEEARRQGVGGHDITPFLLDRIRSATGGRSLAVNIAVYRNNIELATAIATALAEAS</sequence>
<evidence type="ECO:0000256" key="1">
    <source>
        <dbReference type="ARBA" id="ARBA00022723"/>
    </source>
</evidence>
<evidence type="ECO:0000313" key="7">
    <source>
        <dbReference type="EMBL" id="TDD54395.1"/>
    </source>
</evidence>
<dbReference type="PANTHER" id="PTHR42909">
    <property type="entry name" value="ZGC:136858"/>
    <property type="match status" value="1"/>
</dbReference>
<proteinExistence type="inferred from homology"/>
<dbReference type="HAMAP" id="MF_01876">
    <property type="entry name" value="PsiMP_glycosidase"/>
    <property type="match status" value="1"/>
</dbReference>
<evidence type="ECO:0000256" key="4">
    <source>
        <dbReference type="ARBA" id="ARBA00023239"/>
    </source>
</evidence>
<evidence type="ECO:0000256" key="5">
    <source>
        <dbReference type="ARBA" id="ARBA00023295"/>
    </source>
</evidence>
<keyword evidence="4 6" id="KW-0456">Lyase</keyword>
<comment type="similarity">
    <text evidence="6">Belongs to the pseudouridine-5'-phosphate glycosidase family.</text>
</comment>
<evidence type="ECO:0000313" key="8">
    <source>
        <dbReference type="Proteomes" id="UP000294947"/>
    </source>
</evidence>
<dbReference type="RefSeq" id="WP_132482544.1">
    <property type="nucleotide sequence ID" value="NZ_SMKW01000006.1"/>
</dbReference>
<dbReference type="AlphaFoldDB" id="A0A4R4Z8A4"/>
<feature type="binding site" evidence="6">
    <location>
        <position position="137"/>
    </location>
    <ligand>
        <name>Mn(2+)</name>
        <dbReference type="ChEBI" id="CHEBI:29035"/>
    </ligand>
</feature>
<keyword evidence="3 6" id="KW-0464">Manganese</keyword>
<accession>A0A4R4Z8A4</accession>
<keyword evidence="1 6" id="KW-0479">Metal-binding</keyword>
<protein>
    <recommendedName>
        <fullName evidence="6">Pseudouridine-5'-phosphate glycosidase</fullName>
        <shortName evidence="6">PsiMP glycosidase</shortName>
        <ecNumber evidence="6">4.2.1.70</ecNumber>
    </recommendedName>
</protein>
<dbReference type="GO" id="GO:0016798">
    <property type="term" value="F:hydrolase activity, acting on glycosyl bonds"/>
    <property type="evidence" value="ECO:0007669"/>
    <property type="project" value="UniProtKB-KW"/>
</dbReference>
<dbReference type="GO" id="GO:0046113">
    <property type="term" value="P:nucleobase catabolic process"/>
    <property type="evidence" value="ECO:0007669"/>
    <property type="project" value="UniProtKB-UniRule"/>
</dbReference>
<feature type="active site" description="Nucleophile" evidence="6">
    <location>
        <position position="158"/>
    </location>
</feature>
<keyword evidence="5 6" id="KW-0326">Glycosidase</keyword>
<dbReference type="Pfam" id="PF04227">
    <property type="entry name" value="Indigoidine_A"/>
    <property type="match status" value="1"/>
</dbReference>
<feature type="active site" description="Proton donor" evidence="6">
    <location>
        <position position="24"/>
    </location>
</feature>
<feature type="binding site" evidence="6">
    <location>
        <begin position="139"/>
        <end position="141"/>
    </location>
    <ligand>
        <name>substrate</name>
    </ligand>
</feature>
<name>A0A4R4Z8A4_9PSEU</name>
<dbReference type="Proteomes" id="UP000294947">
    <property type="component" value="Unassembled WGS sequence"/>
</dbReference>
<dbReference type="Gene3D" id="3.40.1790.10">
    <property type="entry name" value="Indigoidine synthase domain"/>
    <property type="match status" value="1"/>
</dbReference>
<dbReference type="EC" id="4.2.1.70" evidence="6"/>
<evidence type="ECO:0000256" key="6">
    <source>
        <dbReference type="HAMAP-Rule" id="MF_01876"/>
    </source>
</evidence>
<feature type="binding site" evidence="6">
    <location>
        <position position="105"/>
    </location>
    <ligand>
        <name>substrate</name>
    </ligand>
</feature>
<gene>
    <name evidence="6" type="primary">psuG</name>
    <name evidence="7" type="ORF">E1288_07345</name>
</gene>
<comment type="caution">
    <text evidence="7">The sequence shown here is derived from an EMBL/GenBank/DDBJ whole genome shotgun (WGS) entry which is preliminary data.</text>
</comment>
<dbReference type="GO" id="GO:0005737">
    <property type="term" value="C:cytoplasm"/>
    <property type="evidence" value="ECO:0007669"/>
    <property type="project" value="TreeGrafter"/>
</dbReference>
<dbReference type="InterPro" id="IPR022830">
    <property type="entry name" value="Indigdn_synthA-like"/>
</dbReference>
<evidence type="ECO:0000256" key="2">
    <source>
        <dbReference type="ARBA" id="ARBA00022801"/>
    </source>
</evidence>
<feature type="binding site" evidence="6">
    <location>
        <position position="85"/>
    </location>
    <ligand>
        <name>substrate</name>
    </ligand>
</feature>
<dbReference type="EMBL" id="SMKW01000006">
    <property type="protein sequence ID" value="TDD54395.1"/>
    <property type="molecule type" value="Genomic_DNA"/>
</dbReference>
<dbReference type="OrthoDB" id="9805870at2"/>
<comment type="catalytic activity">
    <reaction evidence="6">
        <text>D-ribose 5-phosphate + uracil = psi-UMP + H2O</text>
        <dbReference type="Rhea" id="RHEA:18337"/>
        <dbReference type="ChEBI" id="CHEBI:15377"/>
        <dbReference type="ChEBI" id="CHEBI:17568"/>
        <dbReference type="ChEBI" id="CHEBI:58380"/>
        <dbReference type="ChEBI" id="CHEBI:78346"/>
        <dbReference type="EC" id="4.2.1.70"/>
    </reaction>
</comment>
<evidence type="ECO:0000256" key="3">
    <source>
        <dbReference type="ARBA" id="ARBA00023211"/>
    </source>
</evidence>
<comment type="function">
    <text evidence="6">Catalyzes the reversible cleavage of pseudouridine 5'-phosphate (PsiMP) to ribose 5-phosphate and uracil. Functions biologically in the cleavage direction, as part of a pseudouridine degradation pathway.</text>
</comment>
<keyword evidence="8" id="KW-1185">Reference proteome</keyword>
<comment type="subunit">
    <text evidence="6">Homotrimer.</text>
</comment>
<dbReference type="SUPFAM" id="SSF110581">
    <property type="entry name" value="Indigoidine synthase A-like"/>
    <property type="match status" value="1"/>
</dbReference>
<organism evidence="7 8">
    <name type="scientific">Saccharopolyspora elongata</name>
    <dbReference type="NCBI Taxonomy" id="2530387"/>
    <lineage>
        <taxon>Bacteria</taxon>
        <taxon>Bacillati</taxon>
        <taxon>Actinomycetota</taxon>
        <taxon>Actinomycetes</taxon>
        <taxon>Pseudonocardiales</taxon>
        <taxon>Pseudonocardiaceae</taxon>
        <taxon>Saccharopolyspora</taxon>
    </lineage>
</organism>
<comment type="cofactor">
    <cofactor evidence="6">
        <name>Mn(2+)</name>
        <dbReference type="ChEBI" id="CHEBI:29035"/>
    </cofactor>
    <text evidence="6">Binds 1 Mn(2+) ion per subunit.</text>
</comment>
<dbReference type="InterPro" id="IPR007342">
    <property type="entry name" value="PsuG"/>
</dbReference>
<dbReference type="GO" id="GO:0004730">
    <property type="term" value="F:pseudouridylate synthase activity"/>
    <property type="evidence" value="ECO:0007669"/>
    <property type="project" value="UniProtKB-UniRule"/>
</dbReference>